<accession>A0ABX2TI26</accession>
<sequence length="396" mass="40226">MPLPASGPRTGLLIAVTVLGTLSLHVFVPALPAAATELAATPAVIQLTITMYLVGLGFGQLFYGPLSDRFGRRPMILAALVLFVAGAAGAALAPRVDGLIAARVVQALGACGGLVIGRAMVRDRSDGADATQSLARLTLAMSLAPALAPAVGAAVSVWLGWRAIFFLTAGAGAVLLVVVLALLPETNTARGVGQGVRSMFAGYGRLLRRRTFIAYTIGGASCTVSSYAFFTASPFLIVDVLHRPAVEIGFYYLLVALGFSIGSILAHRVAQRMDTRAAALAGCGISLAASLTLLLVDVTGHLNPASLVAPVVVFAIGGGLAAPNAVLGVMSADTRAVGSASSLYGCLQMSFGALCTLVVGLWHTATALPTAVVLCVSTALGLLALLLLLPRSPAAT</sequence>
<dbReference type="SUPFAM" id="SSF103473">
    <property type="entry name" value="MFS general substrate transporter"/>
    <property type="match status" value="1"/>
</dbReference>
<dbReference type="InterPro" id="IPR011701">
    <property type="entry name" value="MFS"/>
</dbReference>
<feature type="transmembrane region" description="Helical" evidence="8">
    <location>
        <begin position="100"/>
        <end position="121"/>
    </location>
</feature>
<dbReference type="Pfam" id="PF07690">
    <property type="entry name" value="MFS_1"/>
    <property type="match status" value="1"/>
</dbReference>
<evidence type="ECO:0000313" key="11">
    <source>
        <dbReference type="Proteomes" id="UP000584642"/>
    </source>
</evidence>
<name>A0ABX2TI26_9PROT</name>
<feature type="transmembrane region" description="Helical" evidence="8">
    <location>
        <begin position="75"/>
        <end position="94"/>
    </location>
</feature>
<evidence type="ECO:0000256" key="1">
    <source>
        <dbReference type="ARBA" id="ARBA00004651"/>
    </source>
</evidence>
<evidence type="ECO:0000256" key="4">
    <source>
        <dbReference type="ARBA" id="ARBA00022475"/>
    </source>
</evidence>
<dbReference type="RefSeq" id="WP_180285790.1">
    <property type="nucleotide sequence ID" value="NZ_JABFDB010000033.1"/>
</dbReference>
<comment type="caution">
    <text evidence="10">The sequence shown here is derived from an EMBL/GenBank/DDBJ whole genome shotgun (WGS) entry which is preliminary data.</text>
</comment>
<feature type="transmembrane region" description="Helical" evidence="8">
    <location>
        <begin position="43"/>
        <end position="63"/>
    </location>
</feature>
<dbReference type="PANTHER" id="PTHR23502">
    <property type="entry name" value="MAJOR FACILITATOR SUPERFAMILY"/>
    <property type="match status" value="1"/>
</dbReference>
<feature type="transmembrane region" description="Helical" evidence="8">
    <location>
        <begin position="164"/>
        <end position="183"/>
    </location>
</feature>
<feature type="transmembrane region" description="Helical" evidence="8">
    <location>
        <begin position="250"/>
        <end position="270"/>
    </location>
</feature>
<dbReference type="PANTHER" id="PTHR23502:SF132">
    <property type="entry name" value="POLYAMINE TRANSPORTER 2-RELATED"/>
    <property type="match status" value="1"/>
</dbReference>
<evidence type="ECO:0000256" key="2">
    <source>
        <dbReference type="ARBA" id="ARBA00006236"/>
    </source>
</evidence>
<dbReference type="InterPro" id="IPR004812">
    <property type="entry name" value="Efflux_drug-R_Bcr/CmlA"/>
</dbReference>
<dbReference type="CDD" id="cd17320">
    <property type="entry name" value="MFS_MdfA_MDR_like"/>
    <property type="match status" value="1"/>
</dbReference>
<keyword evidence="7 8" id="KW-0472">Membrane</keyword>
<comment type="subcellular location">
    <subcellularLocation>
        <location evidence="8">Cell inner membrane</location>
        <topology evidence="8">Multi-pass membrane protein</topology>
    </subcellularLocation>
    <subcellularLocation>
        <location evidence="1">Cell membrane</location>
        <topology evidence="1">Multi-pass membrane protein</topology>
    </subcellularLocation>
</comment>
<evidence type="ECO:0000313" key="10">
    <source>
        <dbReference type="EMBL" id="NYZ23985.1"/>
    </source>
</evidence>
<dbReference type="InterPro" id="IPR020846">
    <property type="entry name" value="MFS_dom"/>
</dbReference>
<feature type="transmembrane region" description="Helical" evidence="8">
    <location>
        <begin position="133"/>
        <end position="158"/>
    </location>
</feature>
<evidence type="ECO:0000256" key="8">
    <source>
        <dbReference type="RuleBase" id="RU365088"/>
    </source>
</evidence>
<feature type="transmembrane region" description="Helical" evidence="8">
    <location>
        <begin position="212"/>
        <end position="230"/>
    </location>
</feature>
<keyword evidence="4" id="KW-1003">Cell membrane</keyword>
<feature type="transmembrane region" description="Helical" evidence="8">
    <location>
        <begin position="308"/>
        <end position="330"/>
    </location>
</feature>
<dbReference type="PROSITE" id="PS50850">
    <property type="entry name" value="MFS"/>
    <property type="match status" value="1"/>
</dbReference>
<dbReference type="EMBL" id="JABFDB010000033">
    <property type="protein sequence ID" value="NYZ23985.1"/>
    <property type="molecule type" value="Genomic_DNA"/>
</dbReference>
<feature type="transmembrane region" description="Helical" evidence="8">
    <location>
        <begin position="277"/>
        <end position="296"/>
    </location>
</feature>
<dbReference type="NCBIfam" id="TIGR00710">
    <property type="entry name" value="efflux_Bcr_CflA"/>
    <property type="match status" value="1"/>
</dbReference>
<organism evidence="10 11">
    <name type="scientific">Azospirillum oleiclasticum</name>
    <dbReference type="NCBI Taxonomy" id="2735135"/>
    <lineage>
        <taxon>Bacteria</taxon>
        <taxon>Pseudomonadati</taxon>
        <taxon>Pseudomonadota</taxon>
        <taxon>Alphaproteobacteria</taxon>
        <taxon>Rhodospirillales</taxon>
        <taxon>Azospirillaceae</taxon>
        <taxon>Azospirillum</taxon>
    </lineage>
</organism>
<keyword evidence="5 8" id="KW-0812">Transmembrane</keyword>
<keyword evidence="3 8" id="KW-0813">Transport</keyword>
<keyword evidence="6 8" id="KW-1133">Transmembrane helix</keyword>
<feature type="transmembrane region" description="Helical" evidence="8">
    <location>
        <begin position="342"/>
        <end position="362"/>
    </location>
</feature>
<evidence type="ECO:0000259" key="9">
    <source>
        <dbReference type="PROSITE" id="PS50850"/>
    </source>
</evidence>
<evidence type="ECO:0000256" key="3">
    <source>
        <dbReference type="ARBA" id="ARBA00022448"/>
    </source>
</evidence>
<evidence type="ECO:0000256" key="5">
    <source>
        <dbReference type="ARBA" id="ARBA00022692"/>
    </source>
</evidence>
<protein>
    <recommendedName>
        <fullName evidence="8">Bcr/CflA family efflux transporter</fullName>
    </recommendedName>
</protein>
<reference evidence="10 11" key="1">
    <citation type="submission" date="2020-05" db="EMBL/GenBank/DDBJ databases">
        <title>Azospirillum oleiclasticum sp. nov, a nitrogen-fixing and heavy crude oil-emulsifying bacterium isolated from the crude oil of Yumen Oilfield.</title>
        <authorList>
            <person name="Wu D."/>
            <person name="Cai M."/>
            <person name="Zhang X."/>
        </authorList>
    </citation>
    <scope>NUCLEOTIDE SEQUENCE [LARGE SCALE GENOMIC DNA]</scope>
    <source>
        <strain evidence="10 11">ROY-1-1-2</strain>
    </source>
</reference>
<feature type="domain" description="Major facilitator superfamily (MFS) profile" evidence="9">
    <location>
        <begin position="9"/>
        <end position="393"/>
    </location>
</feature>
<evidence type="ECO:0000256" key="7">
    <source>
        <dbReference type="ARBA" id="ARBA00023136"/>
    </source>
</evidence>
<feature type="transmembrane region" description="Helical" evidence="8">
    <location>
        <begin position="368"/>
        <end position="389"/>
    </location>
</feature>
<proteinExistence type="inferred from homology"/>
<dbReference type="InterPro" id="IPR036259">
    <property type="entry name" value="MFS_trans_sf"/>
</dbReference>
<keyword evidence="8" id="KW-0997">Cell inner membrane</keyword>
<keyword evidence="11" id="KW-1185">Reference proteome</keyword>
<dbReference type="Gene3D" id="1.20.1720.10">
    <property type="entry name" value="Multidrug resistance protein D"/>
    <property type="match status" value="1"/>
</dbReference>
<gene>
    <name evidence="10" type="ORF">HND93_30145</name>
</gene>
<evidence type="ECO:0000256" key="6">
    <source>
        <dbReference type="ARBA" id="ARBA00022989"/>
    </source>
</evidence>
<feature type="transmembrane region" description="Helical" evidence="8">
    <location>
        <begin position="12"/>
        <end position="31"/>
    </location>
</feature>
<dbReference type="Proteomes" id="UP000584642">
    <property type="component" value="Unassembled WGS sequence"/>
</dbReference>
<comment type="similarity">
    <text evidence="2 8">Belongs to the major facilitator superfamily. Bcr/CmlA family.</text>
</comment>